<dbReference type="EMBL" id="CM037161">
    <property type="protein sequence ID" value="KAH7853347.1"/>
    <property type="molecule type" value="Genomic_DNA"/>
</dbReference>
<accession>A0ACB7YJH9</accession>
<sequence>MFNNIEERLLGSKEEDRSNLKWKVWVESKKIWRVAAPGVLARVTSFGLLVVTQSFIGHISELELAAYALVQTFIVRFANGILVSSLLCILLLCKHLALWYNSILVLIAGYMSDAEIAISAFSICLNISAWQLMIFLGFLGAACVRVANELGRGDSKAVKFSIKVIMSTSIVLGLVFFILCLIFGHNIGYLFTSNEEVAETVANLSVLLAFTMLLSSIQPVLAGVAIGAGLQGTVAIINLCCYYVIGIPLGAVLAYVVGLEIKGIWIGMLSGVALQILALSFMIWRTDWDLQVVKASERLGRWGSKPSEEPDESLNHD</sequence>
<evidence type="ECO:0000313" key="2">
    <source>
        <dbReference type="Proteomes" id="UP000828048"/>
    </source>
</evidence>
<reference evidence="1 2" key="1">
    <citation type="journal article" date="2021" name="Hortic Res">
        <title>High-quality reference genome and annotation aids understanding of berry development for evergreen blueberry (Vaccinium darrowii).</title>
        <authorList>
            <person name="Yu J."/>
            <person name="Hulse-Kemp A.M."/>
            <person name="Babiker E."/>
            <person name="Staton M."/>
        </authorList>
    </citation>
    <scope>NUCLEOTIDE SEQUENCE [LARGE SCALE GENOMIC DNA]</scope>
    <source>
        <strain evidence="2">cv. NJ 8807/NJ 8810</strain>
        <tissue evidence="1">Young leaf</tissue>
    </source>
</reference>
<protein>
    <submittedName>
        <fullName evidence="1">Uncharacterized protein</fullName>
    </submittedName>
</protein>
<comment type="caution">
    <text evidence="1">The sequence shown here is derived from an EMBL/GenBank/DDBJ whole genome shotgun (WGS) entry which is preliminary data.</text>
</comment>
<dbReference type="Proteomes" id="UP000828048">
    <property type="component" value="Chromosome 11"/>
</dbReference>
<organism evidence="1 2">
    <name type="scientific">Vaccinium darrowii</name>
    <dbReference type="NCBI Taxonomy" id="229202"/>
    <lineage>
        <taxon>Eukaryota</taxon>
        <taxon>Viridiplantae</taxon>
        <taxon>Streptophyta</taxon>
        <taxon>Embryophyta</taxon>
        <taxon>Tracheophyta</taxon>
        <taxon>Spermatophyta</taxon>
        <taxon>Magnoliopsida</taxon>
        <taxon>eudicotyledons</taxon>
        <taxon>Gunneridae</taxon>
        <taxon>Pentapetalae</taxon>
        <taxon>asterids</taxon>
        <taxon>Ericales</taxon>
        <taxon>Ericaceae</taxon>
        <taxon>Vaccinioideae</taxon>
        <taxon>Vaccinieae</taxon>
        <taxon>Vaccinium</taxon>
    </lineage>
</organism>
<proteinExistence type="predicted"/>
<name>A0ACB7YJH9_9ERIC</name>
<gene>
    <name evidence="1" type="ORF">Vadar_001444</name>
</gene>
<keyword evidence="2" id="KW-1185">Reference proteome</keyword>
<evidence type="ECO:0000313" key="1">
    <source>
        <dbReference type="EMBL" id="KAH7853347.1"/>
    </source>
</evidence>